<proteinExistence type="predicted"/>
<dbReference type="Proteomes" id="UP000001880">
    <property type="component" value="Chromosome"/>
</dbReference>
<dbReference type="AlphaFoldDB" id="D0LIW5"/>
<dbReference type="KEGG" id="hoh:Hoch_0353"/>
<evidence type="ECO:0000313" key="4">
    <source>
        <dbReference type="Proteomes" id="UP000001880"/>
    </source>
</evidence>
<feature type="region of interest" description="Disordered" evidence="1">
    <location>
        <begin position="37"/>
        <end position="64"/>
    </location>
</feature>
<dbReference type="EMBL" id="CP001804">
    <property type="protein sequence ID" value="ACY12994.1"/>
    <property type="molecule type" value="Genomic_DNA"/>
</dbReference>
<keyword evidence="2" id="KW-0732">Signal</keyword>
<dbReference type="HOGENOM" id="CLU_1003871_0_0_7"/>
<name>D0LIW5_HALO1</name>
<evidence type="ECO:0000256" key="2">
    <source>
        <dbReference type="SAM" id="SignalP"/>
    </source>
</evidence>
<organism evidence="3 4">
    <name type="scientific">Haliangium ochraceum (strain DSM 14365 / JCM 11303 / SMP-2)</name>
    <dbReference type="NCBI Taxonomy" id="502025"/>
    <lineage>
        <taxon>Bacteria</taxon>
        <taxon>Pseudomonadati</taxon>
        <taxon>Myxococcota</taxon>
        <taxon>Polyangia</taxon>
        <taxon>Haliangiales</taxon>
        <taxon>Kofleriaceae</taxon>
        <taxon>Haliangium</taxon>
    </lineage>
</organism>
<evidence type="ECO:0000313" key="3">
    <source>
        <dbReference type="EMBL" id="ACY12994.1"/>
    </source>
</evidence>
<keyword evidence="4" id="KW-1185">Reference proteome</keyword>
<feature type="chain" id="PRO_5003010271" description="Lipoprotein" evidence="2">
    <location>
        <begin position="22"/>
        <end position="277"/>
    </location>
</feature>
<dbReference type="STRING" id="502025.Hoch_0353"/>
<sequence>MFSPRSFARRLTPFLATLALAAPLAGCGIETVIITPPDNGGPSIPPVDGGLGGPTPDASPGQPDQRLDGFHIDTFFSDIEPQLFNSCVVAGCHAEGSSARPPELRPPSDYAGPAYNLEKVIAYIDLSREPFDARATEFYVKAVDSHLGTVIESPEALEQWILDAYDYTVGPPQFGRFDREVFETQVQPMLDAGGCAVAGCHGDDPGVGGFHLNLNAAPGSVESGVNLQNVIEYVRLEQPGEQSVIYLRATDGHRGTVISDPEVLVDWIEAARATPAD</sequence>
<gene>
    <name evidence="3" type="ordered locus">Hoch_0353</name>
</gene>
<evidence type="ECO:0008006" key="5">
    <source>
        <dbReference type="Google" id="ProtNLM"/>
    </source>
</evidence>
<protein>
    <recommendedName>
        <fullName evidence="5">Lipoprotein</fullName>
    </recommendedName>
</protein>
<accession>D0LIW5</accession>
<feature type="signal peptide" evidence="2">
    <location>
        <begin position="1"/>
        <end position="21"/>
    </location>
</feature>
<evidence type="ECO:0000256" key="1">
    <source>
        <dbReference type="SAM" id="MobiDB-lite"/>
    </source>
</evidence>
<reference evidence="3 4" key="1">
    <citation type="journal article" date="2010" name="Stand. Genomic Sci.">
        <title>Complete genome sequence of Haliangium ochraceum type strain (SMP-2).</title>
        <authorList>
            <consortium name="US DOE Joint Genome Institute (JGI-PGF)"/>
            <person name="Ivanova N."/>
            <person name="Daum C."/>
            <person name="Lang E."/>
            <person name="Abt B."/>
            <person name="Kopitz M."/>
            <person name="Saunders E."/>
            <person name="Lapidus A."/>
            <person name="Lucas S."/>
            <person name="Glavina Del Rio T."/>
            <person name="Nolan M."/>
            <person name="Tice H."/>
            <person name="Copeland A."/>
            <person name="Cheng J.F."/>
            <person name="Chen F."/>
            <person name="Bruce D."/>
            <person name="Goodwin L."/>
            <person name="Pitluck S."/>
            <person name="Mavromatis K."/>
            <person name="Pati A."/>
            <person name="Mikhailova N."/>
            <person name="Chen A."/>
            <person name="Palaniappan K."/>
            <person name="Land M."/>
            <person name="Hauser L."/>
            <person name="Chang Y.J."/>
            <person name="Jeffries C.D."/>
            <person name="Detter J.C."/>
            <person name="Brettin T."/>
            <person name="Rohde M."/>
            <person name="Goker M."/>
            <person name="Bristow J."/>
            <person name="Markowitz V."/>
            <person name="Eisen J.A."/>
            <person name="Hugenholtz P."/>
            <person name="Kyrpides N.C."/>
            <person name="Klenk H.P."/>
        </authorList>
    </citation>
    <scope>NUCLEOTIDE SEQUENCE [LARGE SCALE GENOMIC DNA]</scope>
    <source>
        <strain evidence="4">DSM 14365 / CIP 107738 / JCM 11303 / AJ 13395 / SMP-2</strain>
    </source>
</reference>